<evidence type="ECO:0000256" key="2">
    <source>
        <dbReference type="RuleBase" id="RU003707"/>
    </source>
</evidence>
<dbReference type="PANTHER" id="PTHR43459">
    <property type="entry name" value="ENOYL-COA HYDRATASE"/>
    <property type="match status" value="1"/>
</dbReference>
<dbReference type="Gene3D" id="3.90.226.10">
    <property type="entry name" value="2-enoyl-CoA Hydratase, Chain A, domain 1"/>
    <property type="match status" value="1"/>
</dbReference>
<dbReference type="Pfam" id="PF00378">
    <property type="entry name" value="ECH_1"/>
    <property type="match status" value="1"/>
</dbReference>
<comment type="caution">
    <text evidence="3">The sequence shown here is derived from an EMBL/GenBank/DDBJ whole genome shotgun (WGS) entry which is preliminary data.</text>
</comment>
<proteinExistence type="inferred from homology"/>
<dbReference type="Proteomes" id="UP000576821">
    <property type="component" value="Unassembled WGS sequence"/>
</dbReference>
<sequence length="280" mass="29542">MIAMEGAARMLQSAPDESYLVELSDGVLRLSFNRPQYGNAIPKTTVPQLTALFQAAQADPAVRCILVRGEGKVFSAGGDVASFADSIKQDVATRQADFAHRLPLARELVEAIVAFDRPIVASVRGAAAGAGLLYPLVADYAIGDDSAAFVFAHQRVGLSPDGGVTAVLPQVVGVRMARMLLMTAAKVDAAEAHRLGILHRVVEADVLEEQAMKAARRLAQAPQRAIVTAKRLVNGAAGRSLAQILDAETDGIVACVGDNDFEEGVTAFLEKRAPAFPSAR</sequence>
<dbReference type="InterPro" id="IPR014748">
    <property type="entry name" value="Enoyl-CoA_hydra_C"/>
</dbReference>
<dbReference type="InterPro" id="IPR001753">
    <property type="entry name" value="Enoyl-CoA_hydra/iso"/>
</dbReference>
<dbReference type="GO" id="GO:0016853">
    <property type="term" value="F:isomerase activity"/>
    <property type="evidence" value="ECO:0007669"/>
    <property type="project" value="UniProtKB-KW"/>
</dbReference>
<dbReference type="Gene3D" id="1.10.12.10">
    <property type="entry name" value="Lyase 2-enoyl-coa Hydratase, Chain A, domain 2"/>
    <property type="match status" value="1"/>
</dbReference>
<dbReference type="EMBL" id="JAASQR010000004">
    <property type="protein sequence ID" value="NIJ17803.1"/>
    <property type="molecule type" value="Genomic_DNA"/>
</dbReference>
<reference evidence="3 4" key="1">
    <citation type="submission" date="2020-03" db="EMBL/GenBank/DDBJ databases">
        <title>Genomic Encyclopedia of Type Strains, Phase IV (KMG-IV): sequencing the most valuable type-strain genomes for metagenomic binning, comparative biology and taxonomic classification.</title>
        <authorList>
            <person name="Goeker M."/>
        </authorList>
    </citation>
    <scope>NUCLEOTIDE SEQUENCE [LARGE SCALE GENOMIC DNA]</scope>
    <source>
        <strain evidence="3 4">DSM 21299</strain>
    </source>
</reference>
<dbReference type="AlphaFoldDB" id="A0A846M8M1"/>
<name>A0A846M8M1_9SPHN</name>
<evidence type="ECO:0000313" key="3">
    <source>
        <dbReference type="EMBL" id="NIJ17803.1"/>
    </source>
</evidence>
<gene>
    <name evidence="3" type="ORF">FHS54_002803</name>
</gene>
<dbReference type="SUPFAM" id="SSF52096">
    <property type="entry name" value="ClpP/crotonase"/>
    <property type="match status" value="1"/>
</dbReference>
<dbReference type="EC" id="5.3.3.18" evidence="3"/>
<keyword evidence="3" id="KW-0413">Isomerase</keyword>
<accession>A0A846M8M1</accession>
<dbReference type="InterPro" id="IPR018376">
    <property type="entry name" value="Enoyl-CoA_hyd/isom_CS"/>
</dbReference>
<dbReference type="CDD" id="cd06558">
    <property type="entry name" value="crotonase-like"/>
    <property type="match status" value="1"/>
</dbReference>
<evidence type="ECO:0000256" key="1">
    <source>
        <dbReference type="ARBA" id="ARBA00005254"/>
    </source>
</evidence>
<comment type="similarity">
    <text evidence="1 2">Belongs to the enoyl-CoA hydratase/isomerase family.</text>
</comment>
<organism evidence="3 4">
    <name type="scientific">Sphingobium vermicomposti</name>
    <dbReference type="NCBI Taxonomy" id="529005"/>
    <lineage>
        <taxon>Bacteria</taxon>
        <taxon>Pseudomonadati</taxon>
        <taxon>Pseudomonadota</taxon>
        <taxon>Alphaproteobacteria</taxon>
        <taxon>Sphingomonadales</taxon>
        <taxon>Sphingomonadaceae</taxon>
        <taxon>Sphingobium</taxon>
    </lineage>
</organism>
<dbReference type="PROSITE" id="PS00166">
    <property type="entry name" value="ENOYL_COA_HYDRATASE"/>
    <property type="match status" value="1"/>
</dbReference>
<dbReference type="InterPro" id="IPR029045">
    <property type="entry name" value="ClpP/crotonase-like_dom_sf"/>
</dbReference>
<evidence type="ECO:0000313" key="4">
    <source>
        <dbReference type="Proteomes" id="UP000576821"/>
    </source>
</evidence>
<protein>
    <submittedName>
        <fullName evidence="3">2-(1,2-epoxy-1,2-dihydrophenyl)acetyl-CoA isomerase</fullName>
        <ecNumber evidence="3">5.3.3.18</ecNumber>
    </submittedName>
</protein>
<keyword evidence="4" id="KW-1185">Reference proteome</keyword>
<dbReference type="PANTHER" id="PTHR43459:SF1">
    <property type="entry name" value="EG:BACN32G11.4 PROTEIN"/>
    <property type="match status" value="1"/>
</dbReference>